<protein>
    <submittedName>
        <fullName evidence="5">AraC family transcriptional regulator</fullName>
    </submittedName>
</protein>
<dbReference type="InterPro" id="IPR018060">
    <property type="entry name" value="HTH_AraC"/>
</dbReference>
<comment type="caution">
    <text evidence="5">The sequence shown here is derived from an EMBL/GenBank/DDBJ whole genome shotgun (WGS) entry which is preliminary data.</text>
</comment>
<feature type="region of interest" description="Disordered" evidence="4">
    <location>
        <begin position="282"/>
        <end position="321"/>
    </location>
</feature>
<name>A0A2V4B1B1_9PSEU</name>
<dbReference type="GO" id="GO:0043565">
    <property type="term" value="F:sequence-specific DNA binding"/>
    <property type="evidence" value="ECO:0007669"/>
    <property type="project" value="InterPro"/>
</dbReference>
<keyword evidence="6" id="KW-1185">Reference proteome</keyword>
<organism evidence="5 6">
    <name type="scientific">Prauserella muralis</name>
    <dbReference type="NCBI Taxonomy" id="588067"/>
    <lineage>
        <taxon>Bacteria</taxon>
        <taxon>Bacillati</taxon>
        <taxon>Actinomycetota</taxon>
        <taxon>Actinomycetes</taxon>
        <taxon>Pseudonocardiales</taxon>
        <taxon>Pseudonocardiaceae</taxon>
        <taxon>Prauserella</taxon>
    </lineage>
</organism>
<evidence type="ECO:0000313" key="6">
    <source>
        <dbReference type="Proteomes" id="UP000249915"/>
    </source>
</evidence>
<dbReference type="InterPro" id="IPR009057">
    <property type="entry name" value="Homeodomain-like_sf"/>
</dbReference>
<dbReference type="PANTHER" id="PTHR46796">
    <property type="entry name" value="HTH-TYPE TRANSCRIPTIONAL ACTIVATOR RHAS-RELATED"/>
    <property type="match status" value="1"/>
</dbReference>
<evidence type="ECO:0000256" key="2">
    <source>
        <dbReference type="ARBA" id="ARBA00023125"/>
    </source>
</evidence>
<reference evidence="5 6" key="1">
    <citation type="submission" date="2016-07" db="EMBL/GenBank/DDBJ databases">
        <title>Draft genome sequence of Prauserella muralis DSM 45305, isolated from a mould-covered wall in an indoor environment.</title>
        <authorList>
            <person name="Ruckert C."/>
            <person name="Albersmeier A."/>
            <person name="Jiang C.-L."/>
            <person name="Jiang Y."/>
            <person name="Kalinowski J."/>
            <person name="Schneider O."/>
            <person name="Winkler A."/>
            <person name="Zotchev S.B."/>
        </authorList>
    </citation>
    <scope>NUCLEOTIDE SEQUENCE [LARGE SCALE GENOMIC DNA]</scope>
    <source>
        <strain evidence="5 6">DSM 45305</strain>
    </source>
</reference>
<accession>A0A2V4B1B1</accession>
<sequence length="321" mass="33946">MADGDGGDGADWAVRQPHPLLRPFVTRYIGYTQRGTTLAVHRGLPSRHVTLILSLAGPVRVVGMPREGEAPGAFAGLVGGIHLAPALIAQDAYQSGVHLELNPLGARTLLGLPAADLSGYVVDLAALGAPALAALPERLAAAPGWTRRFALLDDALLARLGDAAPAAPEVGWAWRRLLGTGGEMRVGALADEIGWSRRHLLTRFRAELGVSPKQAARVLRFERATRLLRARPGIRLADLAVACGYSDQAHLNHEWRALAGCSPGTWLAEELGQLPFLQDSAADGREDSTASTTQECGRVSCTATPRRPGVFSPPCSGSPRP</sequence>
<dbReference type="PROSITE" id="PS01124">
    <property type="entry name" value="HTH_ARAC_FAMILY_2"/>
    <property type="match status" value="1"/>
</dbReference>
<dbReference type="Pfam" id="PF12833">
    <property type="entry name" value="HTH_18"/>
    <property type="match status" value="1"/>
</dbReference>
<keyword evidence="1" id="KW-0805">Transcription regulation</keyword>
<dbReference type="Gene3D" id="1.10.10.60">
    <property type="entry name" value="Homeodomain-like"/>
    <property type="match status" value="1"/>
</dbReference>
<evidence type="ECO:0000256" key="3">
    <source>
        <dbReference type="ARBA" id="ARBA00023163"/>
    </source>
</evidence>
<dbReference type="PANTHER" id="PTHR46796:SF15">
    <property type="entry name" value="BLL1074 PROTEIN"/>
    <property type="match status" value="1"/>
</dbReference>
<evidence type="ECO:0000256" key="1">
    <source>
        <dbReference type="ARBA" id="ARBA00023015"/>
    </source>
</evidence>
<dbReference type="InterPro" id="IPR050204">
    <property type="entry name" value="AraC_XylS_family_regulators"/>
</dbReference>
<evidence type="ECO:0000313" key="5">
    <source>
        <dbReference type="EMBL" id="PXY27168.1"/>
    </source>
</evidence>
<dbReference type="OrthoDB" id="2559672at2"/>
<dbReference type="EMBL" id="MASW01000002">
    <property type="protein sequence ID" value="PXY27168.1"/>
    <property type="molecule type" value="Genomic_DNA"/>
</dbReference>
<keyword evidence="3" id="KW-0804">Transcription</keyword>
<proteinExistence type="predicted"/>
<dbReference type="Proteomes" id="UP000249915">
    <property type="component" value="Unassembled WGS sequence"/>
</dbReference>
<dbReference type="SUPFAM" id="SSF46689">
    <property type="entry name" value="Homeodomain-like"/>
    <property type="match status" value="1"/>
</dbReference>
<dbReference type="AlphaFoldDB" id="A0A2V4B1B1"/>
<keyword evidence="2" id="KW-0238">DNA-binding</keyword>
<dbReference type="RefSeq" id="WP_112281171.1">
    <property type="nucleotide sequence ID" value="NZ_MASW01000002.1"/>
</dbReference>
<evidence type="ECO:0000256" key="4">
    <source>
        <dbReference type="SAM" id="MobiDB-lite"/>
    </source>
</evidence>
<gene>
    <name evidence="5" type="ORF">BAY60_11910</name>
</gene>
<dbReference type="SMART" id="SM00342">
    <property type="entry name" value="HTH_ARAC"/>
    <property type="match status" value="1"/>
</dbReference>
<dbReference type="GO" id="GO:0003700">
    <property type="term" value="F:DNA-binding transcription factor activity"/>
    <property type="evidence" value="ECO:0007669"/>
    <property type="project" value="InterPro"/>
</dbReference>